<dbReference type="AlphaFoldDB" id="A0A8H5MAC8"/>
<comment type="caution">
    <text evidence="4">The sequence shown here is derived from an EMBL/GenBank/DDBJ whole genome shotgun (WGS) entry which is preliminary data.</text>
</comment>
<accession>A0A8H5MAC8</accession>
<feature type="region of interest" description="Disordered" evidence="1">
    <location>
        <begin position="303"/>
        <end position="322"/>
    </location>
</feature>
<evidence type="ECO:0000256" key="3">
    <source>
        <dbReference type="SAM" id="SignalP"/>
    </source>
</evidence>
<sequence>MPLLHILGLRECLVLALVSLAAQALELSLAPTSVTQEETCHLTVITSGRDPHSVDLFASCDFDFWTWHLLENNVDLKQSNGPFVRNYNLTGKLSDFTLPISCKVVAAHDKKPLGSSNSIKIVATSSDATMSPTSTSLSSVSASKSSTTSNPSIAPKPSSPITTSTSDNNPSQQPAADTSPVLPSPTINSTSSRSAPSSLPPLPSSTSVTGETPTGINSSSPPEGKSHVGAIIGGIIGGVSTLILIVALLYVCRRRRSRLYLAKCLDFLRTVKSKAPASNTVTPEKEDWLVQVDGAMAEAAKQTERARSRTENNQKPLYGSNGHYDSDGYQTPDLMEVKAQQADFRNVAMTTSTPSHADEEWESHDHIYDGGYSTLVSETGEGSDHEPGLGPWGHPDGLDDSERQSNASSIPDINEMDPEAREKRRDAILERMREVLDGEPQGPGFVVL</sequence>
<keyword evidence="2" id="KW-1133">Transmembrane helix</keyword>
<organism evidence="4 5">
    <name type="scientific">Tricholomella constricta</name>
    <dbReference type="NCBI Taxonomy" id="117010"/>
    <lineage>
        <taxon>Eukaryota</taxon>
        <taxon>Fungi</taxon>
        <taxon>Dikarya</taxon>
        <taxon>Basidiomycota</taxon>
        <taxon>Agaricomycotina</taxon>
        <taxon>Agaricomycetes</taxon>
        <taxon>Agaricomycetidae</taxon>
        <taxon>Agaricales</taxon>
        <taxon>Tricholomatineae</taxon>
        <taxon>Lyophyllaceae</taxon>
        <taxon>Tricholomella</taxon>
    </lineage>
</organism>
<keyword evidence="5" id="KW-1185">Reference proteome</keyword>
<feature type="compositionally biased region" description="Low complexity" evidence="1">
    <location>
        <begin position="129"/>
        <end position="171"/>
    </location>
</feature>
<evidence type="ECO:0000313" key="4">
    <source>
        <dbReference type="EMBL" id="KAF5386647.1"/>
    </source>
</evidence>
<keyword evidence="3" id="KW-0732">Signal</keyword>
<feature type="chain" id="PRO_5034804660" description="Mid2 domain-containing protein" evidence="3">
    <location>
        <begin position="25"/>
        <end position="448"/>
    </location>
</feature>
<evidence type="ECO:0000256" key="1">
    <source>
        <dbReference type="SAM" id="MobiDB-lite"/>
    </source>
</evidence>
<feature type="region of interest" description="Disordered" evidence="1">
    <location>
        <begin position="126"/>
        <end position="225"/>
    </location>
</feature>
<feature type="compositionally biased region" description="Basic and acidic residues" evidence="1">
    <location>
        <begin position="303"/>
        <end position="312"/>
    </location>
</feature>
<proteinExistence type="predicted"/>
<feature type="signal peptide" evidence="3">
    <location>
        <begin position="1"/>
        <end position="24"/>
    </location>
</feature>
<evidence type="ECO:0008006" key="6">
    <source>
        <dbReference type="Google" id="ProtNLM"/>
    </source>
</evidence>
<reference evidence="4 5" key="1">
    <citation type="journal article" date="2020" name="ISME J.">
        <title>Uncovering the hidden diversity of litter-decomposition mechanisms in mushroom-forming fungi.</title>
        <authorList>
            <person name="Floudas D."/>
            <person name="Bentzer J."/>
            <person name="Ahren D."/>
            <person name="Johansson T."/>
            <person name="Persson P."/>
            <person name="Tunlid A."/>
        </authorList>
    </citation>
    <scope>NUCLEOTIDE SEQUENCE [LARGE SCALE GENOMIC DNA]</scope>
    <source>
        <strain evidence="4 5">CBS 661.87</strain>
    </source>
</reference>
<evidence type="ECO:0000313" key="5">
    <source>
        <dbReference type="Proteomes" id="UP000565441"/>
    </source>
</evidence>
<evidence type="ECO:0000256" key="2">
    <source>
        <dbReference type="SAM" id="Phobius"/>
    </source>
</evidence>
<gene>
    <name evidence="4" type="ORF">D9615_002030</name>
</gene>
<feature type="compositionally biased region" description="Polar residues" evidence="1">
    <location>
        <begin position="208"/>
        <end position="221"/>
    </location>
</feature>
<keyword evidence="2" id="KW-0812">Transmembrane</keyword>
<feature type="region of interest" description="Disordered" evidence="1">
    <location>
        <begin position="370"/>
        <end position="426"/>
    </location>
</feature>
<feature type="transmembrane region" description="Helical" evidence="2">
    <location>
        <begin position="228"/>
        <end position="251"/>
    </location>
</feature>
<dbReference type="Proteomes" id="UP000565441">
    <property type="component" value="Unassembled WGS sequence"/>
</dbReference>
<protein>
    <recommendedName>
        <fullName evidence="6">Mid2 domain-containing protein</fullName>
    </recommendedName>
</protein>
<name>A0A8H5MAC8_9AGAR</name>
<keyword evidence="2" id="KW-0472">Membrane</keyword>
<dbReference type="EMBL" id="JAACJP010000002">
    <property type="protein sequence ID" value="KAF5386647.1"/>
    <property type="molecule type" value="Genomic_DNA"/>
</dbReference>
<dbReference type="OrthoDB" id="3069338at2759"/>